<protein>
    <submittedName>
        <fullName evidence="1">Uncharacterized protein</fullName>
    </submittedName>
</protein>
<name>A0ABW8ARB5_9ACTN</name>
<gene>
    <name evidence="1" type="ORF">ACIB24_15645</name>
</gene>
<evidence type="ECO:0000313" key="2">
    <source>
        <dbReference type="Proteomes" id="UP001612915"/>
    </source>
</evidence>
<dbReference type="RefSeq" id="WP_398282261.1">
    <property type="nucleotide sequence ID" value="NZ_JBITLV010000005.1"/>
</dbReference>
<dbReference type="EMBL" id="JBITLV010000005">
    <property type="protein sequence ID" value="MFI7588503.1"/>
    <property type="molecule type" value="Genomic_DNA"/>
</dbReference>
<reference evidence="1 2" key="1">
    <citation type="submission" date="2024-10" db="EMBL/GenBank/DDBJ databases">
        <title>The Natural Products Discovery Center: Release of the First 8490 Sequenced Strains for Exploring Actinobacteria Biosynthetic Diversity.</title>
        <authorList>
            <person name="Kalkreuter E."/>
            <person name="Kautsar S.A."/>
            <person name="Yang D."/>
            <person name="Bader C.D."/>
            <person name="Teijaro C.N."/>
            <person name="Fluegel L."/>
            <person name="Davis C.M."/>
            <person name="Simpson J.R."/>
            <person name="Lauterbach L."/>
            <person name="Steele A.D."/>
            <person name="Gui C."/>
            <person name="Meng S."/>
            <person name="Li G."/>
            <person name="Viehrig K."/>
            <person name="Ye F."/>
            <person name="Su P."/>
            <person name="Kiefer A.F."/>
            <person name="Nichols A."/>
            <person name="Cepeda A.J."/>
            <person name="Yan W."/>
            <person name="Fan B."/>
            <person name="Jiang Y."/>
            <person name="Adhikari A."/>
            <person name="Zheng C.-J."/>
            <person name="Schuster L."/>
            <person name="Cowan T.M."/>
            <person name="Smanski M.J."/>
            <person name="Chevrette M.G."/>
            <person name="De Carvalho L.P.S."/>
            <person name="Shen B."/>
        </authorList>
    </citation>
    <scope>NUCLEOTIDE SEQUENCE [LARGE SCALE GENOMIC DNA]</scope>
    <source>
        <strain evidence="1 2">NPDC049639</strain>
    </source>
</reference>
<accession>A0ABW8ARB5</accession>
<organism evidence="1 2">
    <name type="scientific">Spongisporangium articulatum</name>
    <dbReference type="NCBI Taxonomy" id="3362603"/>
    <lineage>
        <taxon>Bacteria</taxon>
        <taxon>Bacillati</taxon>
        <taxon>Actinomycetota</taxon>
        <taxon>Actinomycetes</taxon>
        <taxon>Kineosporiales</taxon>
        <taxon>Kineosporiaceae</taxon>
        <taxon>Spongisporangium</taxon>
    </lineage>
</organism>
<proteinExistence type="predicted"/>
<comment type="caution">
    <text evidence="1">The sequence shown here is derived from an EMBL/GenBank/DDBJ whole genome shotgun (WGS) entry which is preliminary data.</text>
</comment>
<evidence type="ECO:0000313" key="1">
    <source>
        <dbReference type="EMBL" id="MFI7588503.1"/>
    </source>
</evidence>
<dbReference type="Proteomes" id="UP001612915">
    <property type="component" value="Unassembled WGS sequence"/>
</dbReference>
<keyword evidence="2" id="KW-1185">Reference proteome</keyword>
<sequence length="103" mass="10955">MPPRRLVRGAERLADLVGRRLLVGITYVDTAGETLSRQQFCGRVLDVGDGVVVVERPGDGEPAVLPADADAYEVAKPGSYTLSGSGEVVVDPDFVTTWRVVAT</sequence>